<dbReference type="PANTHER" id="PTHR32194">
    <property type="entry name" value="METALLOPROTEASE TLDD"/>
    <property type="match status" value="1"/>
</dbReference>
<dbReference type="InterPro" id="IPR000243">
    <property type="entry name" value="Pept_T1A_subB"/>
</dbReference>
<dbReference type="PROSITE" id="PS51476">
    <property type="entry name" value="PROTEASOME_BETA_2"/>
    <property type="match status" value="1"/>
</dbReference>
<reference evidence="10 11" key="1">
    <citation type="journal article" date="2012" name="J. Bacteriol.">
        <title>Complete Genome Sequence of Desulfurococcus fermentans, a Hyperthermophilic Cellulolytic Crenarchaeon Isolated from a Freshwater Hot Spring in Kamchatka, Russia.</title>
        <authorList>
            <person name="Susanti D."/>
            <person name="Johnson E.F."/>
            <person name="Rodriguez J.R."/>
            <person name="Anderson I."/>
            <person name="Perevalova A.A."/>
            <person name="Kyrpides N."/>
            <person name="Lucas S."/>
            <person name="Han J."/>
            <person name="Lapidus A."/>
            <person name="Cheng J.F."/>
            <person name="Goodwin L."/>
            <person name="Pitluck S."/>
            <person name="Mavrommatis K."/>
            <person name="Peters L."/>
            <person name="Land M.L."/>
            <person name="Hauser L."/>
            <person name="Gopalan V."/>
            <person name="Chan P.P."/>
            <person name="Lowe T.M."/>
            <person name="Atomi H."/>
            <person name="Bonch-Osmolovskaya E.A."/>
            <person name="Woyke T."/>
            <person name="Mukhopadhyay B."/>
        </authorList>
    </citation>
    <scope>NUCLEOTIDE SEQUENCE [LARGE SCALE GENOMIC DNA]</scope>
    <source>
        <strain evidence="10 11">DSM 16532</strain>
    </source>
</reference>
<dbReference type="SUPFAM" id="SSF56235">
    <property type="entry name" value="N-terminal nucleophile aminohydrolases (Ntn hydrolases)"/>
    <property type="match status" value="1"/>
</dbReference>
<comment type="similarity">
    <text evidence="9">Belongs to the peptidase T1B family.</text>
</comment>
<evidence type="ECO:0000256" key="7">
    <source>
        <dbReference type="ARBA" id="ARBA00022942"/>
    </source>
</evidence>
<evidence type="ECO:0000256" key="9">
    <source>
        <dbReference type="HAMAP-Rule" id="MF_02113"/>
    </source>
</evidence>
<keyword evidence="2 9" id="KW-0963">Cytoplasm</keyword>
<feature type="chain" id="PRO_5023538602" description="Proteasome subunit beta" evidence="9">
    <location>
        <begin position="8"/>
        <end position="202"/>
    </location>
</feature>
<dbReference type="PANTHER" id="PTHR32194:SF0">
    <property type="entry name" value="ATP-DEPENDENT PROTEASE SUBUNIT HSLV"/>
    <property type="match status" value="1"/>
</dbReference>
<evidence type="ECO:0000256" key="5">
    <source>
        <dbReference type="ARBA" id="ARBA00022801"/>
    </source>
</evidence>
<evidence type="ECO:0000256" key="4">
    <source>
        <dbReference type="ARBA" id="ARBA00022698"/>
    </source>
</evidence>
<evidence type="ECO:0000256" key="1">
    <source>
        <dbReference type="ARBA" id="ARBA00001198"/>
    </source>
</evidence>
<comment type="activity regulation">
    <text evidence="9">The formation of the proteasomal ATPase PAN-20S proteasome complex, via the docking of the C-termini of PAN into the intersubunit pockets in the alpha-rings, triggers opening of the gate for substrate entry. Interconversion between the open-gate and close-gate conformations leads to a dynamic regulation of the 20S proteasome proteolysis activity.</text>
</comment>
<name>I3XTH0_DESAM</name>
<comment type="catalytic activity">
    <reaction evidence="1 9">
        <text>Cleavage of peptide bonds with very broad specificity.</text>
        <dbReference type="EC" id="3.4.25.1"/>
    </reaction>
</comment>
<keyword evidence="11" id="KW-1185">Reference proteome</keyword>
<dbReference type="GO" id="GO:0019774">
    <property type="term" value="C:proteasome core complex, beta-subunit complex"/>
    <property type="evidence" value="ECO:0007669"/>
    <property type="project" value="UniProtKB-UniRule"/>
</dbReference>
<dbReference type="InterPro" id="IPR019983">
    <property type="entry name" value="Pept_T1A_Psome_bsu_arc"/>
</dbReference>
<evidence type="ECO:0000256" key="2">
    <source>
        <dbReference type="ARBA" id="ARBA00022490"/>
    </source>
</evidence>
<dbReference type="AlphaFoldDB" id="I3XTH0"/>
<dbReference type="InterPro" id="IPR001353">
    <property type="entry name" value="Proteasome_sua/b"/>
</dbReference>
<comment type="caution">
    <text evidence="9">Lacks conserved residue(s) required for the propagation of feature annotation.</text>
</comment>
<dbReference type="GO" id="GO:0010498">
    <property type="term" value="P:proteasomal protein catabolic process"/>
    <property type="evidence" value="ECO:0007669"/>
    <property type="project" value="UniProtKB-UniRule"/>
</dbReference>
<dbReference type="GO" id="GO:0005737">
    <property type="term" value="C:cytoplasm"/>
    <property type="evidence" value="ECO:0007669"/>
    <property type="project" value="UniProtKB-SubCell"/>
</dbReference>
<dbReference type="OrthoDB" id="6330at2157"/>
<dbReference type="GeneID" id="13061787"/>
<dbReference type="GeneID" id="7171339"/>
<dbReference type="HOGENOM" id="CLU_035750_7_2_2"/>
<gene>
    <name evidence="9" type="primary">psmB</name>
    <name evidence="10" type="ORF">Desfe_1379</name>
</gene>
<dbReference type="InterPro" id="IPR029055">
    <property type="entry name" value="Ntn_hydrolases_N"/>
</dbReference>
<dbReference type="NCBIfam" id="TIGR03634">
    <property type="entry name" value="arc_protsome_B"/>
    <property type="match status" value="1"/>
</dbReference>
<accession>I3XTH0</accession>
<evidence type="ECO:0000313" key="10">
    <source>
        <dbReference type="EMBL" id="AFL67244.1"/>
    </source>
</evidence>
<evidence type="ECO:0000256" key="3">
    <source>
        <dbReference type="ARBA" id="ARBA00022670"/>
    </source>
</evidence>
<proteinExistence type="inferred from homology"/>
<keyword evidence="3 9" id="KW-0645">Protease</keyword>
<organism evidence="10 11">
    <name type="scientific">Desulfurococcus amylolyticus DSM 16532</name>
    <dbReference type="NCBI Taxonomy" id="768672"/>
    <lineage>
        <taxon>Archaea</taxon>
        <taxon>Thermoproteota</taxon>
        <taxon>Thermoprotei</taxon>
        <taxon>Desulfurococcales</taxon>
        <taxon>Desulfurococcaceae</taxon>
        <taxon>Desulfurococcus</taxon>
    </lineage>
</organism>
<dbReference type="GO" id="GO:0004298">
    <property type="term" value="F:threonine-type endopeptidase activity"/>
    <property type="evidence" value="ECO:0007669"/>
    <property type="project" value="UniProtKB-UniRule"/>
</dbReference>
<evidence type="ECO:0000256" key="6">
    <source>
        <dbReference type="ARBA" id="ARBA00022813"/>
    </source>
</evidence>
<dbReference type="EMBL" id="CP003321">
    <property type="protein sequence ID" value="AFL67244.1"/>
    <property type="molecule type" value="Genomic_DNA"/>
</dbReference>
<dbReference type="RefSeq" id="WP_012608945.1">
    <property type="nucleotide sequence ID" value="NC_018001.1"/>
</dbReference>
<dbReference type="SMR" id="I3XTH0"/>
<keyword evidence="5 9" id="KW-0378">Hydrolase</keyword>
<evidence type="ECO:0000313" key="11">
    <source>
        <dbReference type="Proteomes" id="UP000006175"/>
    </source>
</evidence>
<dbReference type="Pfam" id="PF00227">
    <property type="entry name" value="Proteasome"/>
    <property type="match status" value="1"/>
</dbReference>
<keyword evidence="7 9" id="KW-0647">Proteasome</keyword>
<protein>
    <recommendedName>
        <fullName evidence="9">Proteasome subunit beta</fullName>
        <ecNumber evidence="9">3.4.25.1</ecNumber>
    </recommendedName>
    <alternativeName>
        <fullName evidence="9">20S proteasome beta subunit</fullName>
    </alternativeName>
    <alternativeName>
        <fullName evidence="9">Proteasome core protein PsmB</fullName>
    </alternativeName>
</protein>
<keyword evidence="4 9" id="KW-0888">Threonine protease</keyword>
<dbReference type="eggNOG" id="arCOG00970">
    <property type="taxonomic scope" value="Archaea"/>
</dbReference>
<comment type="subunit">
    <text evidence="9">The 20S proteasome core is composed of 14 alpha and 14 beta subunits that assemble into four stacked heptameric rings, resulting in a barrel-shaped structure. The two inner rings, each composed of seven catalytic beta subunits, are sandwiched by two outer rings, each composed of seven alpha subunits. The catalytic chamber with the active sites is on the inside of the barrel. Has a gated structure, the ends of the cylinder being occluded by the N-termini of the alpha-subunits. Is capped at one or both ends by the proteasome regulatory ATPase, PAN.</text>
</comment>
<sequence>MGEVVLPGTAIGLKTSEGVVLASEKRLTYDGFVLSRNARKIHMITNHIGVGFAGLMGDVNFLVKVLRLEAKNYELQHGREIKTRSLAKLLSVILYSYKLAPMLTEVVVGGYDEEGPSLYILDPVGSVIEEKYVAVGSGAQLALGYIEPRYNPGLGLKEAEELAVNAVKTVIERDVLSGDGIDLVVIDKNGYQSKEIIFKMTG</sequence>
<keyword evidence="8 9" id="KW-0865">Zymogen</keyword>
<dbReference type="Gene3D" id="3.60.20.10">
    <property type="entry name" value="Glutamine Phosphoribosylpyrophosphate, subunit 1, domain 1"/>
    <property type="match status" value="1"/>
</dbReference>
<dbReference type="HAMAP" id="MF_02113_A">
    <property type="entry name" value="Proteasome_B_A"/>
    <property type="match status" value="1"/>
</dbReference>
<dbReference type="EC" id="3.4.25.1" evidence="9"/>
<comment type="subcellular location">
    <subcellularLocation>
        <location evidence="9">Cytoplasm</location>
    </subcellularLocation>
</comment>
<dbReference type="PRINTS" id="PR00141">
    <property type="entry name" value="PROTEASOME"/>
</dbReference>
<dbReference type="Proteomes" id="UP000006175">
    <property type="component" value="Chromosome"/>
</dbReference>
<keyword evidence="6 9" id="KW-0068">Autocatalytic cleavage</keyword>
<dbReference type="InterPro" id="IPR023333">
    <property type="entry name" value="Proteasome_suB-type"/>
</dbReference>
<evidence type="ECO:0000256" key="8">
    <source>
        <dbReference type="ARBA" id="ARBA00023145"/>
    </source>
</evidence>
<feature type="propeptide" id="PRO_5005061056" description="Removed in mature form; by autocatalysis" evidence="9">
    <location>
        <begin position="1"/>
        <end position="7"/>
    </location>
</feature>
<dbReference type="KEGG" id="dfd:Desfe_1379"/>
<comment type="function">
    <text evidence="9">Component of the proteasome core, a large protease complex with broad specificity involved in protein degradation.</text>
</comment>